<evidence type="ECO:0000313" key="3">
    <source>
        <dbReference type="Proteomes" id="UP001054889"/>
    </source>
</evidence>
<dbReference type="GO" id="GO:0016020">
    <property type="term" value="C:membrane"/>
    <property type="evidence" value="ECO:0007669"/>
    <property type="project" value="InterPro"/>
</dbReference>
<dbReference type="InterPro" id="IPR016039">
    <property type="entry name" value="Thiolase-like"/>
</dbReference>
<reference evidence="2" key="1">
    <citation type="journal article" date="2018" name="DNA Res.">
        <title>Multiple hybrid de novo genome assembly of finger millet, an orphan allotetraploid crop.</title>
        <authorList>
            <person name="Hatakeyama M."/>
            <person name="Aluri S."/>
            <person name="Balachadran M.T."/>
            <person name="Sivarajan S.R."/>
            <person name="Patrignani A."/>
            <person name="Gruter S."/>
            <person name="Poveda L."/>
            <person name="Shimizu-Inatsugi R."/>
            <person name="Baeten J."/>
            <person name="Francoijs K.J."/>
            <person name="Nataraja K.N."/>
            <person name="Reddy Y.A.N."/>
            <person name="Phadnis S."/>
            <person name="Ravikumar R.L."/>
            <person name="Schlapbach R."/>
            <person name="Sreeman S.M."/>
            <person name="Shimizu K.K."/>
        </authorList>
    </citation>
    <scope>NUCLEOTIDE SEQUENCE</scope>
</reference>
<keyword evidence="3" id="KW-1185">Reference proteome</keyword>
<protein>
    <submittedName>
        <fullName evidence="2">Uncharacterized protein</fullName>
    </submittedName>
</protein>
<gene>
    <name evidence="2" type="primary">ga07205</name>
    <name evidence="2" type="ORF">PR202_ga07205</name>
</gene>
<name>A0AAV5BZG7_ELECO</name>
<proteinExistence type="predicted"/>
<dbReference type="PANTHER" id="PTHR31561">
    <property type="entry name" value="3-KETOACYL-COA SYNTHASE"/>
    <property type="match status" value="1"/>
</dbReference>
<reference evidence="2" key="2">
    <citation type="submission" date="2021-12" db="EMBL/GenBank/DDBJ databases">
        <title>Resequencing data analysis of finger millet.</title>
        <authorList>
            <person name="Hatakeyama M."/>
            <person name="Aluri S."/>
            <person name="Balachadran M.T."/>
            <person name="Sivarajan S.R."/>
            <person name="Poveda L."/>
            <person name="Shimizu-Inatsugi R."/>
            <person name="Schlapbach R."/>
            <person name="Sreeman S.M."/>
            <person name="Shimizu K.K."/>
        </authorList>
    </citation>
    <scope>NUCLEOTIDE SEQUENCE</scope>
</reference>
<evidence type="ECO:0000313" key="2">
    <source>
        <dbReference type="EMBL" id="GJM90882.1"/>
    </source>
</evidence>
<dbReference type="GO" id="GO:0006633">
    <property type="term" value="P:fatty acid biosynthetic process"/>
    <property type="evidence" value="ECO:0007669"/>
    <property type="project" value="InterPro"/>
</dbReference>
<feature type="region of interest" description="Disordered" evidence="1">
    <location>
        <begin position="189"/>
        <end position="244"/>
    </location>
</feature>
<dbReference type="InterPro" id="IPR012392">
    <property type="entry name" value="3-ktacl-CoA_syn"/>
</dbReference>
<feature type="region of interest" description="Disordered" evidence="1">
    <location>
        <begin position="154"/>
        <end position="177"/>
    </location>
</feature>
<dbReference type="AlphaFoldDB" id="A0AAV5BZG7"/>
<dbReference type="EMBL" id="BQKI01000003">
    <property type="protein sequence ID" value="GJM90882.1"/>
    <property type="molecule type" value="Genomic_DNA"/>
</dbReference>
<dbReference type="Proteomes" id="UP001054889">
    <property type="component" value="Unassembled WGS sequence"/>
</dbReference>
<evidence type="ECO:0000256" key="1">
    <source>
        <dbReference type="SAM" id="MobiDB-lite"/>
    </source>
</evidence>
<organism evidence="2 3">
    <name type="scientific">Eleusine coracana subsp. coracana</name>
    <dbReference type="NCBI Taxonomy" id="191504"/>
    <lineage>
        <taxon>Eukaryota</taxon>
        <taxon>Viridiplantae</taxon>
        <taxon>Streptophyta</taxon>
        <taxon>Embryophyta</taxon>
        <taxon>Tracheophyta</taxon>
        <taxon>Spermatophyta</taxon>
        <taxon>Magnoliopsida</taxon>
        <taxon>Liliopsida</taxon>
        <taxon>Poales</taxon>
        <taxon>Poaceae</taxon>
        <taxon>PACMAD clade</taxon>
        <taxon>Chloridoideae</taxon>
        <taxon>Cynodonteae</taxon>
        <taxon>Eleusininae</taxon>
        <taxon>Eleusine</taxon>
    </lineage>
</organism>
<accession>A0AAV5BZG7</accession>
<dbReference type="SUPFAM" id="SSF53901">
    <property type="entry name" value="Thiolase-like"/>
    <property type="match status" value="1"/>
</dbReference>
<sequence length="244" mass="26974">MEAIDIRRLSDQEMEAALMTFHRFGNQSAASLWYQLAYLDARGRSETERKVWHLGVGTGLKVNNVLWECLHAANLAAQDQLVGPWRDCIHRSGCHSTSQNRLQRNTHASPPPSPLVAKTAIEGCLAHYDAAPPDTRCHRTHLTSRDRLAYHQTPPARLQHKAPSPRDAPPPCGDAVSVPAAQGALATRCTPATQRCRHHVDRARPPSRPSHEQAQRRSTKRAPDPVMVAPDLAIPAAPGQERRP</sequence>
<dbReference type="GO" id="GO:0016747">
    <property type="term" value="F:acyltransferase activity, transferring groups other than amino-acyl groups"/>
    <property type="evidence" value="ECO:0007669"/>
    <property type="project" value="InterPro"/>
</dbReference>
<comment type="caution">
    <text evidence="2">The sequence shown here is derived from an EMBL/GenBank/DDBJ whole genome shotgun (WGS) entry which is preliminary data.</text>
</comment>
<dbReference type="Gene3D" id="3.40.47.10">
    <property type="match status" value="1"/>
</dbReference>